<keyword evidence="3" id="KW-1185">Reference proteome</keyword>
<dbReference type="RefSeq" id="XP_038776648.1">
    <property type="nucleotide sequence ID" value="XM_038920720.1"/>
</dbReference>
<dbReference type="EMBL" id="CP064812">
    <property type="protein sequence ID" value="QPG73083.1"/>
    <property type="molecule type" value="Genomic_DNA"/>
</dbReference>
<reference evidence="2" key="1">
    <citation type="submission" date="2020-10" db="EMBL/GenBank/DDBJ databases">
        <authorList>
            <person name="Roach M.J.R."/>
        </authorList>
    </citation>
    <scope>NUCLEOTIDE SEQUENCE</scope>
    <source>
        <strain evidence="2">CBS 1945</strain>
    </source>
</reference>
<dbReference type="InterPro" id="IPR031349">
    <property type="entry name" value="Tfb6"/>
</dbReference>
<evidence type="ECO:0000313" key="3">
    <source>
        <dbReference type="Proteomes" id="UP000662931"/>
    </source>
</evidence>
<dbReference type="GO" id="GO:0005675">
    <property type="term" value="C:transcription factor TFIIH holo complex"/>
    <property type="evidence" value="ECO:0007669"/>
    <property type="project" value="TreeGrafter"/>
</dbReference>
<feature type="compositionally biased region" description="Low complexity" evidence="1">
    <location>
        <begin position="107"/>
        <end position="119"/>
    </location>
</feature>
<organism evidence="2 3">
    <name type="scientific">Eeniella nana</name>
    <name type="common">Yeast</name>
    <name type="synonym">Brettanomyces nanus</name>
    <dbReference type="NCBI Taxonomy" id="13502"/>
    <lineage>
        <taxon>Eukaryota</taxon>
        <taxon>Fungi</taxon>
        <taxon>Dikarya</taxon>
        <taxon>Ascomycota</taxon>
        <taxon>Saccharomycotina</taxon>
        <taxon>Pichiomycetes</taxon>
        <taxon>Pichiales</taxon>
        <taxon>Pichiaceae</taxon>
        <taxon>Brettanomyces</taxon>
    </lineage>
</organism>
<dbReference type="PANTHER" id="PTHR37781">
    <property type="entry name" value="TFIIH COMPLEX SUBUNIT"/>
    <property type="match status" value="1"/>
</dbReference>
<dbReference type="Pfam" id="PF17110">
    <property type="entry name" value="TFB6"/>
    <property type="match status" value="1"/>
</dbReference>
<evidence type="ECO:0000313" key="2">
    <source>
        <dbReference type="EMBL" id="QPG73083.1"/>
    </source>
</evidence>
<dbReference type="Proteomes" id="UP000662931">
    <property type="component" value="Chromosome 1"/>
</dbReference>
<gene>
    <name evidence="2" type="ORF">FOA43_000388</name>
</gene>
<dbReference type="AlphaFoldDB" id="A0A875RX32"/>
<dbReference type="GeneID" id="62193789"/>
<sequence length="406" mass="45796">MTSKCPSTPLHPDANQEIETPATKIPQELTSALDLGSDSEDDGSNIMHDAHLAKVISKTGGPELSEEEDEMDNNDSLMDSDDLERLDPEVMDAMAPMGEPLSPRPSPSSSDSASGVASSGFFDTDTQKRRTPLNPFGGNSQLASSEPIRIIRKKSRSQGASKPLSMKQQSRLVTYIDERLMEIQRRFIKYLSAREDPDNEPESTATQFGFSDLAEALDKVITIIWYSIFQVKVVPFVYHYNILTPSEAAVLGYNEGKEVVLEEITPDFLFGQTNYFIRIMGDLVDYVEKFEFVHFDSIHNLLLLFAKLDNIISILIDEYSEDNGPSRTNNQPFINNTEKIRIDSIISRTKLLVIQKFDVFKKISLYESVDENGKRKQIESDIKKDIQKYELLIGEIYEGILDRTSI</sequence>
<dbReference type="PANTHER" id="PTHR37781:SF1">
    <property type="entry name" value="ADR380WP"/>
    <property type="match status" value="1"/>
</dbReference>
<dbReference type="KEGG" id="bnn:FOA43_000388"/>
<accession>A0A875RX32</accession>
<feature type="compositionally biased region" description="Acidic residues" evidence="1">
    <location>
        <begin position="64"/>
        <end position="82"/>
    </location>
</feature>
<evidence type="ECO:0000256" key="1">
    <source>
        <dbReference type="SAM" id="MobiDB-lite"/>
    </source>
</evidence>
<proteinExistence type="predicted"/>
<protein>
    <submittedName>
        <fullName evidence="2">Uncharacterized protein</fullName>
    </submittedName>
</protein>
<feature type="region of interest" description="Disordered" evidence="1">
    <location>
        <begin position="1"/>
        <end position="148"/>
    </location>
</feature>
<dbReference type="OrthoDB" id="2567806at2759"/>
<name>A0A875RX32_EENNA</name>